<name>A0A9P8CUQ0_MORAP</name>
<evidence type="ECO:0000313" key="4">
    <source>
        <dbReference type="EMBL" id="KAG9320062.1"/>
    </source>
</evidence>
<dbReference type="PROSITE" id="PS50003">
    <property type="entry name" value="PH_DOMAIN"/>
    <property type="match status" value="1"/>
</dbReference>
<proteinExistence type="predicted"/>
<organism evidence="4 5">
    <name type="scientific">Mortierella alpina</name>
    <name type="common">Oleaginous fungus</name>
    <name type="synonym">Mortierella renispora</name>
    <dbReference type="NCBI Taxonomy" id="64518"/>
    <lineage>
        <taxon>Eukaryota</taxon>
        <taxon>Fungi</taxon>
        <taxon>Fungi incertae sedis</taxon>
        <taxon>Mucoromycota</taxon>
        <taxon>Mortierellomycotina</taxon>
        <taxon>Mortierellomycetes</taxon>
        <taxon>Mortierellales</taxon>
        <taxon>Mortierellaceae</taxon>
        <taxon>Mortierella</taxon>
    </lineage>
</organism>
<evidence type="ECO:0000313" key="5">
    <source>
        <dbReference type="Proteomes" id="UP000717515"/>
    </source>
</evidence>
<dbReference type="GO" id="GO:0005938">
    <property type="term" value="C:cell cortex"/>
    <property type="evidence" value="ECO:0007669"/>
    <property type="project" value="InterPro"/>
</dbReference>
<feature type="region of interest" description="Disordered" evidence="2">
    <location>
        <begin position="1075"/>
        <end position="1128"/>
    </location>
</feature>
<feature type="compositionally biased region" description="Acidic residues" evidence="2">
    <location>
        <begin position="1434"/>
        <end position="1449"/>
    </location>
</feature>
<feature type="compositionally biased region" description="Low complexity" evidence="2">
    <location>
        <begin position="1075"/>
        <end position="1094"/>
    </location>
</feature>
<dbReference type="SUPFAM" id="SSF50729">
    <property type="entry name" value="PH domain-like"/>
    <property type="match status" value="1"/>
</dbReference>
<dbReference type="GO" id="GO:0015631">
    <property type="term" value="F:tubulin binding"/>
    <property type="evidence" value="ECO:0007669"/>
    <property type="project" value="TreeGrafter"/>
</dbReference>
<evidence type="ECO:0000256" key="1">
    <source>
        <dbReference type="SAM" id="Coils"/>
    </source>
</evidence>
<feature type="compositionally biased region" description="Low complexity" evidence="2">
    <location>
        <begin position="1326"/>
        <end position="1344"/>
    </location>
</feature>
<feature type="region of interest" description="Disordered" evidence="2">
    <location>
        <begin position="935"/>
        <end position="964"/>
    </location>
</feature>
<gene>
    <name evidence="4" type="ORF">KVV02_000095</name>
</gene>
<feature type="coiled-coil region" evidence="1">
    <location>
        <begin position="423"/>
        <end position="471"/>
    </location>
</feature>
<feature type="coiled-coil region" evidence="1">
    <location>
        <begin position="214"/>
        <end position="357"/>
    </location>
</feature>
<feature type="compositionally biased region" description="Basic and acidic residues" evidence="2">
    <location>
        <begin position="1420"/>
        <end position="1432"/>
    </location>
</feature>
<dbReference type="InterPro" id="IPR024774">
    <property type="entry name" value="PH_dom-Mcp5-type"/>
</dbReference>
<comment type="caution">
    <text evidence="4">The sequence shown here is derived from an EMBL/GenBank/DDBJ whole genome shotgun (WGS) entry which is preliminary data.</text>
</comment>
<dbReference type="CDD" id="cd13365">
    <property type="entry name" value="PH_PLC_plant-like"/>
    <property type="match status" value="1"/>
</dbReference>
<feature type="region of interest" description="Disordered" evidence="2">
    <location>
        <begin position="732"/>
        <end position="769"/>
    </location>
</feature>
<feature type="compositionally biased region" description="Basic and acidic residues" evidence="2">
    <location>
        <begin position="1450"/>
        <end position="1471"/>
    </location>
</feature>
<dbReference type="GO" id="GO:0005739">
    <property type="term" value="C:mitochondrion"/>
    <property type="evidence" value="ECO:0007669"/>
    <property type="project" value="TreeGrafter"/>
</dbReference>
<feature type="region of interest" description="Disordered" evidence="2">
    <location>
        <begin position="1037"/>
        <end position="1061"/>
    </location>
</feature>
<dbReference type="PANTHER" id="PTHR28190">
    <property type="entry name" value="NUCLEAR MIGRATION PROTEIN NUM1"/>
    <property type="match status" value="1"/>
</dbReference>
<feature type="compositionally biased region" description="Polar residues" evidence="2">
    <location>
        <begin position="1043"/>
        <end position="1053"/>
    </location>
</feature>
<feature type="region of interest" description="Disordered" evidence="2">
    <location>
        <begin position="1314"/>
        <end position="1346"/>
    </location>
</feature>
<reference evidence="4" key="1">
    <citation type="submission" date="2021-07" db="EMBL/GenBank/DDBJ databases">
        <title>Draft genome of Mortierella alpina, strain LL118, isolated from an aspen leaf litter sample.</title>
        <authorList>
            <person name="Yang S."/>
            <person name="Vinatzer B.A."/>
        </authorList>
    </citation>
    <scope>NUCLEOTIDE SEQUENCE</scope>
    <source>
        <strain evidence="4">LL118</strain>
    </source>
</reference>
<keyword evidence="1" id="KW-0175">Coiled coil</keyword>
<feature type="domain" description="PH" evidence="3">
    <location>
        <begin position="1155"/>
        <end position="1267"/>
    </location>
</feature>
<accession>A0A9P8CUQ0</accession>
<protein>
    <recommendedName>
        <fullName evidence="3">PH domain-containing protein</fullName>
    </recommendedName>
</protein>
<feature type="compositionally biased region" description="Polar residues" evidence="2">
    <location>
        <begin position="988"/>
        <end position="1010"/>
    </location>
</feature>
<feature type="compositionally biased region" description="Polar residues" evidence="2">
    <location>
        <begin position="84"/>
        <end position="95"/>
    </location>
</feature>
<dbReference type="GO" id="GO:0032065">
    <property type="term" value="P:maintenance of protein location in cell cortex"/>
    <property type="evidence" value="ECO:0007669"/>
    <property type="project" value="InterPro"/>
</dbReference>
<feature type="compositionally biased region" description="Polar residues" evidence="2">
    <location>
        <begin position="1112"/>
        <end position="1121"/>
    </location>
</feature>
<feature type="region of interest" description="Disordered" evidence="2">
    <location>
        <begin position="677"/>
        <end position="711"/>
    </location>
</feature>
<evidence type="ECO:0000259" key="3">
    <source>
        <dbReference type="PROSITE" id="PS50003"/>
    </source>
</evidence>
<dbReference type="PANTHER" id="PTHR28190:SF1">
    <property type="entry name" value="NUCLEAR MIGRATION PROTEIN NUM1"/>
    <property type="match status" value="1"/>
</dbReference>
<dbReference type="InterPro" id="IPR053005">
    <property type="entry name" value="Nuclear_Pos-Cytoskel_Interact"/>
</dbReference>
<dbReference type="Pfam" id="PF12814">
    <property type="entry name" value="Mcp5_PH"/>
    <property type="match status" value="1"/>
</dbReference>
<dbReference type="GO" id="GO:0000226">
    <property type="term" value="P:microtubule cytoskeleton organization"/>
    <property type="evidence" value="ECO:0007669"/>
    <property type="project" value="TreeGrafter"/>
</dbReference>
<feature type="region of interest" description="Disordered" evidence="2">
    <location>
        <begin position="988"/>
        <end position="1017"/>
    </location>
</feature>
<dbReference type="InterPro" id="IPR001849">
    <property type="entry name" value="PH_domain"/>
</dbReference>
<feature type="region of interest" description="Disordered" evidence="2">
    <location>
        <begin position="385"/>
        <end position="405"/>
    </location>
</feature>
<dbReference type="GO" id="GO:0005543">
    <property type="term" value="F:phospholipid binding"/>
    <property type="evidence" value="ECO:0007669"/>
    <property type="project" value="InterPro"/>
</dbReference>
<feature type="compositionally biased region" description="Polar residues" evidence="2">
    <location>
        <begin position="1397"/>
        <end position="1413"/>
    </location>
</feature>
<feature type="region of interest" description="Disordered" evidence="2">
    <location>
        <begin position="1393"/>
        <end position="1471"/>
    </location>
</feature>
<feature type="compositionally biased region" description="Polar residues" evidence="2">
    <location>
        <begin position="758"/>
        <end position="769"/>
    </location>
</feature>
<sequence length="1471" mass="159007">MMSESELYQHAPQPTSLASLQTVAQARAQLEARLVGIHNDLQLTQTIGLLFVKRQEDLKSCFDQLQELKNLESPTHRQHHGSDNDSASGSESLAQQPLPESLREQLALIDKEFQEGQNGILGLKGLIDAQLPTIEVQPPQNDGMARSGSSVLGPSALPSSALPAQTISKPRRHKVVVPSTPSINDAAFPVQIQEELLNQVRYWTSQAEMKEKLNQEYDTKITEQERIIDALNKQRRMREESDERLKEDQWNLELMNQELRAQNTDLQAQLSRAQHETTKVQKALTVASEQVEQLKDKEERTAGQLELTKSRHEQDMVTMRKHTAGIQREKSDLLKKMEDLNATVAQQQQKLAKKATLEAIAAAQDREDLEPESPVEAPILIQAPPRLPNNDEVAPAPVASAANEPKTASLARETSFAHQQSIISELQAKLSKEISEKEQLISAKEELLGEKEELAKMLADREETIETLRVEGTMAVVDTSPVVNEAIFCQPSLRSAGHVSDHSEADTLGSIEEIHASSKEDPLSQGLPPMRPVSPKHLGGLFAELAQAKSSTEEAMTVLEVQPTEEAMPVLDAQPTVEAPSVLEVKPVVEYRDQEVMTEPIESWIHTIPGFAPAASVAAIAAVAAATSSASPVATENAEIATGAIATSTDPSTAVDGTTNTDIMSLVDHATNTEIKSSADSATNTEIKSSVDSATNTETKGSTDHATNTDSVTIVDHATSTTDDLPAFVQHSEKRKSVATRNGHLSDIVTGKPGEENALSSGTDSPSIATPTVAGLEVASVRIPEILDEVQDVAQVKAAEPAFVEPHAVSESMHPDEAKVLKDLELETSEPVPRFMHSDIPLDDERRHTCDMSQSIPESPSQAVPPVPALPKGLVQTRPLTIASPEAHDFRVSFGSAFGDADGTSMATGRIEPFYGEDGNVVAVASDHRILNTSQENGHHEQEDQENSAAEALSPGRPSVGPPTTLLARAAARASMAPDLDALSLNEAATSSQQAEKTNGARETNSSTLHNRAYSGHSLGFQGAAPIAYPPRTASIRSEKRYVSSSPPQSSHTRPPMPTGAAVISSTTRTAYTFSSSSSQVHIPQSQQPQYQHITDSSGASIGRHRDYRPSPNGSISSMSTDYGGANNGRRLSIGSNYDGNNTATDPTMIQVITQTMIGDYLWKYTRRPMASVISEKRHKRYFWVHPYTKTMYWSLNNPAADGSREQRAKSALIVAVFQITDENASSNSDLPNVSLLVQTSSRNLKLTAPTRQKHELWYQSLAYLLSRPTTPGADIPSDNQTWSEVQATRGVTSDTLLTIRNDKTVRKKGSFNRLQNMFGRSRENSPGASPKGYSGSGPASASGMALNSGVSSALQQIPGGAGSGVTSVLGYPSHMVSAQGAVGGFGTMNGGPIMTRQATSSLGTNNSTSPRSKLNHHQHGYEDDYHQHAGTEGEYDDGDLDDDDDDGELPEHVRQCCDGKHDIGSLHHHR</sequence>
<dbReference type="EMBL" id="JAIFTL010000334">
    <property type="protein sequence ID" value="KAG9320062.1"/>
    <property type="molecule type" value="Genomic_DNA"/>
</dbReference>
<evidence type="ECO:0000256" key="2">
    <source>
        <dbReference type="SAM" id="MobiDB-lite"/>
    </source>
</evidence>
<feature type="region of interest" description="Disordered" evidence="2">
    <location>
        <begin position="72"/>
        <end position="99"/>
    </location>
</feature>
<dbReference type="Proteomes" id="UP000717515">
    <property type="component" value="Unassembled WGS sequence"/>
</dbReference>